<reference evidence="8" key="1">
    <citation type="journal article" date="2020" name="Nat. Genet.">
        <title>Genomic diversifications of five Gossypium allopolyploid species and their impact on cotton improvement.</title>
        <authorList>
            <person name="Chen Z.J."/>
            <person name="Sreedasyam A."/>
            <person name="Ando A."/>
            <person name="Song Q."/>
            <person name="De Santiago L.M."/>
            <person name="Hulse-Kemp A.M."/>
            <person name="Ding M."/>
            <person name="Ye W."/>
            <person name="Kirkbride R.C."/>
            <person name="Jenkins J."/>
            <person name="Plott C."/>
            <person name="Lovell J."/>
            <person name="Lin Y.M."/>
            <person name="Vaughn R."/>
            <person name="Liu B."/>
            <person name="Simpson S."/>
            <person name="Scheffler B.E."/>
            <person name="Wen L."/>
            <person name="Saski C.A."/>
            <person name="Grover C.E."/>
            <person name="Hu G."/>
            <person name="Conover J.L."/>
            <person name="Carlson J.W."/>
            <person name="Shu S."/>
            <person name="Boston L.B."/>
            <person name="Williams M."/>
            <person name="Peterson D.G."/>
            <person name="McGee K."/>
            <person name="Jones D.C."/>
            <person name="Wendel J.F."/>
            <person name="Stelly D.M."/>
            <person name="Grimwood J."/>
            <person name="Schmutz J."/>
        </authorList>
    </citation>
    <scope>NUCLEOTIDE SEQUENCE [LARGE SCALE GENOMIC DNA]</scope>
    <source>
        <strain evidence="8">cv. TM-1</strain>
    </source>
</reference>
<dbReference type="PANTHER" id="PTHR22938:SF0">
    <property type="entry name" value="E3 UBIQUITIN-PROTEIN LIGASE ZNF598"/>
    <property type="match status" value="1"/>
</dbReference>
<dbReference type="InterPro" id="IPR013087">
    <property type="entry name" value="Znf_C2H2_type"/>
</dbReference>
<dbReference type="GeneID" id="107918287"/>
<comment type="similarity">
    <text evidence="4">Belongs to the ZNF598/HEL2 family.</text>
</comment>
<evidence type="ECO:0000313" key="8">
    <source>
        <dbReference type="Proteomes" id="UP000818029"/>
    </source>
</evidence>
<evidence type="ECO:0000313" key="9">
    <source>
        <dbReference type="RefSeq" id="XP_040955971.1"/>
    </source>
</evidence>
<keyword evidence="5" id="KW-0862">Zinc</keyword>
<dbReference type="PANTHER" id="PTHR22938">
    <property type="entry name" value="ZINC FINGER PROTEIN 598"/>
    <property type="match status" value="1"/>
</dbReference>
<dbReference type="PROSITE" id="PS50089">
    <property type="entry name" value="ZF_RING_2"/>
    <property type="match status" value="1"/>
</dbReference>
<dbReference type="InterPro" id="IPR041888">
    <property type="entry name" value="RING-HC_ZNF598/HEL2"/>
</dbReference>
<evidence type="ECO:0000256" key="4">
    <source>
        <dbReference type="ARBA" id="ARBA00035113"/>
    </source>
</evidence>
<evidence type="ECO:0000256" key="3">
    <source>
        <dbReference type="ARBA" id="ARBA00012483"/>
    </source>
</evidence>
<name>A0ABM3AM94_GOSHI</name>
<evidence type="ECO:0000259" key="7">
    <source>
        <dbReference type="PROSITE" id="PS50089"/>
    </source>
</evidence>
<dbReference type="RefSeq" id="XP_040955971.1">
    <property type="nucleotide sequence ID" value="XM_041100037.1"/>
</dbReference>
<dbReference type="SMART" id="SM00355">
    <property type="entry name" value="ZnF_C2H2"/>
    <property type="match status" value="4"/>
</dbReference>
<keyword evidence="5" id="KW-0479">Metal-binding</keyword>
<dbReference type="Pfam" id="PF23230">
    <property type="entry name" value="zf-C2H2_13"/>
    <property type="match status" value="1"/>
</dbReference>
<dbReference type="Proteomes" id="UP000818029">
    <property type="component" value="Chromosome D08"/>
</dbReference>
<dbReference type="EC" id="2.3.2.27" evidence="3"/>
<dbReference type="CDD" id="cd16615">
    <property type="entry name" value="RING-HC_ZNF598"/>
    <property type="match status" value="1"/>
</dbReference>
<comment type="catalytic activity">
    <reaction evidence="1">
        <text>S-ubiquitinyl-[E2 ubiquitin-conjugating enzyme]-L-cysteine + [acceptor protein]-L-lysine = [E2 ubiquitin-conjugating enzyme]-L-cysteine + N(6)-ubiquitinyl-[acceptor protein]-L-lysine.</text>
        <dbReference type="EC" id="2.3.2.27"/>
    </reaction>
</comment>
<feature type="region of interest" description="Disordered" evidence="6">
    <location>
        <begin position="497"/>
        <end position="523"/>
    </location>
</feature>
<feature type="compositionally biased region" description="Low complexity" evidence="6">
    <location>
        <begin position="497"/>
        <end position="506"/>
    </location>
</feature>
<evidence type="ECO:0000256" key="2">
    <source>
        <dbReference type="ARBA" id="ARBA00004906"/>
    </source>
</evidence>
<proteinExistence type="inferred from homology"/>
<organism evidence="8 9">
    <name type="scientific">Gossypium hirsutum</name>
    <name type="common">Upland cotton</name>
    <name type="synonym">Gossypium mexicanum</name>
    <dbReference type="NCBI Taxonomy" id="3635"/>
    <lineage>
        <taxon>Eukaryota</taxon>
        <taxon>Viridiplantae</taxon>
        <taxon>Streptophyta</taxon>
        <taxon>Embryophyta</taxon>
        <taxon>Tracheophyta</taxon>
        <taxon>Spermatophyta</taxon>
        <taxon>Magnoliopsida</taxon>
        <taxon>eudicotyledons</taxon>
        <taxon>Gunneridae</taxon>
        <taxon>Pentapetalae</taxon>
        <taxon>rosids</taxon>
        <taxon>malvids</taxon>
        <taxon>Malvales</taxon>
        <taxon>Malvaceae</taxon>
        <taxon>Malvoideae</taxon>
        <taxon>Gossypium</taxon>
    </lineage>
</organism>
<dbReference type="Pfam" id="PF25447">
    <property type="entry name" value="RING_ZNF598"/>
    <property type="match status" value="1"/>
</dbReference>
<accession>A0ABM3AM94</accession>
<feature type="region of interest" description="Disordered" evidence="6">
    <location>
        <begin position="381"/>
        <end position="427"/>
    </location>
</feature>
<sequence>MDDSCAVCAETLEWVAYGACGHRDVCSNCVARLRFICNNRRCCICKTESDVIFVTKSLGDYTSLVNDFSVLPYDVREGRMGSYWYHEDTQAFFDDVDHYEMIKAMCKLSCTVCDKMEDRSNDGMKRRVQFRNIDQLKNHLIHRHRRAMCSLCLAGRKVFICEQKLYTRAQLNQHINTGNSEVDGTESERGGFMGHPKCVFCNTPFYGESELYSHMSIEHYTCHICQRRHPGHNKYYKNYDDLEIHFRLDHYLCEDEVCLAKKFIVFKSVADLKRHNTSEHGGRMFRARCNTALQIPTSSQHHRNNEDNRYGRGRTVRRQPSDNDYQLSMAIEASLRTANVPSASSTVLVVSAHGDTNDVHPFESLSTTDPESSSRYLQALGAGSRGAPFQASSFPPLPMVPSTSRQKSKQGSEDNTKQAHLPCQKNKNEKSFSLVQALAMQASSSSSQITKTTNIAAVASPVTGKGVAELSYTSSSHAQVQTQSTTADILTESGSGMSSGNVSMISHSSSAPNHANGGNPESEPLVSGFPPVCGAQRHKHSSSSRVLRIVEEVHMTNKSLAEKMTQLTDAYNANLESNVLQLKGGADGSVKLTYNNVF</sequence>
<evidence type="ECO:0000256" key="1">
    <source>
        <dbReference type="ARBA" id="ARBA00000900"/>
    </source>
</evidence>
<gene>
    <name evidence="9" type="primary">LOC107918287</name>
</gene>
<reference evidence="9" key="2">
    <citation type="submission" date="2025-08" db="UniProtKB">
        <authorList>
            <consortium name="RefSeq"/>
        </authorList>
    </citation>
    <scope>IDENTIFICATION</scope>
</reference>
<feature type="region of interest" description="Disordered" evidence="6">
    <location>
        <begin position="295"/>
        <end position="323"/>
    </location>
</feature>
<dbReference type="InterPro" id="IPR044288">
    <property type="entry name" value="ZNF598/HEL2"/>
</dbReference>
<keyword evidence="5" id="KW-0863">Zinc-finger</keyword>
<evidence type="ECO:0000256" key="5">
    <source>
        <dbReference type="PROSITE-ProRule" id="PRU00175"/>
    </source>
</evidence>
<comment type="pathway">
    <text evidence="2">Protein modification; protein ubiquitination.</text>
</comment>
<protein>
    <recommendedName>
        <fullName evidence="3">RING-type E3 ubiquitin transferase</fullName>
        <ecNumber evidence="3">2.3.2.27</ecNumber>
    </recommendedName>
</protein>
<keyword evidence="8" id="KW-1185">Reference proteome</keyword>
<evidence type="ECO:0000256" key="6">
    <source>
        <dbReference type="SAM" id="MobiDB-lite"/>
    </source>
</evidence>
<dbReference type="PROSITE" id="PS00028">
    <property type="entry name" value="ZINC_FINGER_C2H2_1"/>
    <property type="match status" value="1"/>
</dbReference>
<dbReference type="InterPro" id="IPR056437">
    <property type="entry name" value="Znf-C2H2_ZNF598/HEL2"/>
</dbReference>
<feature type="domain" description="RING-type" evidence="7">
    <location>
        <begin position="5"/>
        <end position="46"/>
    </location>
</feature>
<dbReference type="InterPro" id="IPR001841">
    <property type="entry name" value="Znf_RING"/>
</dbReference>